<dbReference type="eggNOG" id="KOG4297">
    <property type="taxonomic scope" value="Eukaryota"/>
</dbReference>
<reference evidence="4 5" key="1">
    <citation type="journal article" date="2007" name="Nature">
        <title>The medaka draft genome and insights into vertebrate genome evolution.</title>
        <authorList>
            <person name="Kasahara M."/>
            <person name="Naruse K."/>
            <person name="Sasaki S."/>
            <person name="Nakatani Y."/>
            <person name="Qu W."/>
            <person name="Ahsan B."/>
            <person name="Yamada T."/>
            <person name="Nagayasu Y."/>
            <person name="Doi K."/>
            <person name="Kasai Y."/>
            <person name="Jindo T."/>
            <person name="Kobayashi D."/>
            <person name="Shimada A."/>
            <person name="Toyoda A."/>
            <person name="Kuroki Y."/>
            <person name="Fujiyama A."/>
            <person name="Sasaki T."/>
            <person name="Shimizu A."/>
            <person name="Asakawa S."/>
            <person name="Shimizu N."/>
            <person name="Hashimoto S."/>
            <person name="Yang J."/>
            <person name="Lee Y."/>
            <person name="Matsushima K."/>
            <person name="Sugano S."/>
            <person name="Sakaizumi M."/>
            <person name="Narita T."/>
            <person name="Ohishi K."/>
            <person name="Haga S."/>
            <person name="Ohta F."/>
            <person name="Nomoto H."/>
            <person name="Nogata K."/>
            <person name="Morishita T."/>
            <person name="Endo T."/>
            <person name="Shin-I T."/>
            <person name="Takeda H."/>
            <person name="Morishita S."/>
            <person name="Kohara Y."/>
        </authorList>
    </citation>
    <scope>NUCLEOTIDE SEQUENCE [LARGE SCALE GENOMIC DNA]</scope>
    <source>
        <strain evidence="4 5">Hd-rR</strain>
    </source>
</reference>
<organism evidence="4 5">
    <name type="scientific">Oryzias latipes</name>
    <name type="common">Japanese rice fish</name>
    <name type="synonym">Japanese killifish</name>
    <dbReference type="NCBI Taxonomy" id="8090"/>
    <lineage>
        <taxon>Eukaryota</taxon>
        <taxon>Metazoa</taxon>
        <taxon>Chordata</taxon>
        <taxon>Craniata</taxon>
        <taxon>Vertebrata</taxon>
        <taxon>Euteleostomi</taxon>
        <taxon>Actinopterygii</taxon>
        <taxon>Neopterygii</taxon>
        <taxon>Teleostei</taxon>
        <taxon>Neoteleostei</taxon>
        <taxon>Acanthomorphata</taxon>
        <taxon>Ovalentaria</taxon>
        <taxon>Atherinomorphae</taxon>
        <taxon>Beloniformes</taxon>
        <taxon>Adrianichthyidae</taxon>
        <taxon>Oryziinae</taxon>
        <taxon>Oryzias</taxon>
    </lineage>
</organism>
<dbReference type="InterPro" id="IPR001304">
    <property type="entry name" value="C-type_lectin-like"/>
</dbReference>
<dbReference type="PANTHER" id="PTHR45784">
    <property type="entry name" value="C-TYPE LECTIN DOMAIN FAMILY 20 MEMBER A-RELATED"/>
    <property type="match status" value="1"/>
</dbReference>
<keyword evidence="2" id="KW-0732">Signal</keyword>
<sequence length="158" mass="18263">CDQPSLPKFFVLFFSGALLSVSFAQTRQFYFVNTPLNWRDAQSVCRQNYADLATIEDTADVYLNFSIFFNAWIGLHDDMVNSWRWSLSDSSFYGDGELSFRNWYPGEPNNLNGQQLCVRFYGSVNGLWDDDDCSEALPFVCYRGDMSNKYLLLQELSD</sequence>
<evidence type="ECO:0000256" key="1">
    <source>
        <dbReference type="ARBA" id="ARBA00023157"/>
    </source>
</evidence>
<reference evidence="4" key="2">
    <citation type="submission" date="2025-08" db="UniProtKB">
        <authorList>
            <consortium name="Ensembl"/>
        </authorList>
    </citation>
    <scope>IDENTIFICATION</scope>
    <source>
        <strain evidence="4">Hd-rR</strain>
    </source>
</reference>
<dbReference type="PANTHER" id="PTHR45784:SF3">
    <property type="entry name" value="C-TYPE LECTIN DOMAIN FAMILY 4 MEMBER K-LIKE-RELATED"/>
    <property type="match status" value="1"/>
</dbReference>
<evidence type="ECO:0000256" key="2">
    <source>
        <dbReference type="SAM" id="SignalP"/>
    </source>
</evidence>
<dbReference type="HOGENOM" id="CLU_061186_3_0_1"/>
<name>H2LGC8_ORYLA</name>
<dbReference type="Bgee" id="ENSORLG00000004020">
    <property type="expression patterns" value="Expressed in gastrula and 5 other cell types or tissues"/>
</dbReference>
<dbReference type="Gene3D" id="3.10.100.10">
    <property type="entry name" value="Mannose-Binding Protein A, subunit A"/>
    <property type="match status" value="1"/>
</dbReference>
<feature type="chain" id="PRO_5017354189" description="C-type lectin domain-containing protein" evidence="2">
    <location>
        <begin position="25"/>
        <end position="158"/>
    </location>
</feature>
<dbReference type="InterPro" id="IPR018378">
    <property type="entry name" value="C-type_lectin_CS"/>
</dbReference>
<dbReference type="CDD" id="cd00037">
    <property type="entry name" value="CLECT"/>
    <property type="match status" value="1"/>
</dbReference>
<dbReference type="AlphaFoldDB" id="H2LGC8"/>
<dbReference type="SUPFAM" id="SSF56436">
    <property type="entry name" value="C-type lectin-like"/>
    <property type="match status" value="1"/>
</dbReference>
<keyword evidence="5" id="KW-1185">Reference proteome</keyword>
<reference evidence="4" key="3">
    <citation type="submission" date="2025-09" db="UniProtKB">
        <authorList>
            <consortium name="Ensembl"/>
        </authorList>
    </citation>
    <scope>IDENTIFICATION</scope>
    <source>
        <strain evidence="4">Hd-rR</strain>
    </source>
</reference>
<protein>
    <recommendedName>
        <fullName evidence="3">C-type lectin domain-containing protein</fullName>
    </recommendedName>
</protein>
<accession>H2LGC8</accession>
<dbReference type="InterPro" id="IPR016187">
    <property type="entry name" value="CTDL_fold"/>
</dbReference>
<evidence type="ECO:0000313" key="4">
    <source>
        <dbReference type="Ensembl" id="ENSORLP00000005023.2"/>
    </source>
</evidence>
<dbReference type="GeneTree" id="ENSGT00940000163911"/>
<keyword evidence="1" id="KW-1015">Disulfide bond</keyword>
<dbReference type="PROSITE" id="PS00615">
    <property type="entry name" value="C_TYPE_LECTIN_1"/>
    <property type="match status" value="1"/>
</dbReference>
<feature type="signal peptide" evidence="2">
    <location>
        <begin position="1"/>
        <end position="24"/>
    </location>
</feature>
<dbReference type="Pfam" id="PF00059">
    <property type="entry name" value="Lectin_C"/>
    <property type="match status" value="1"/>
</dbReference>
<evidence type="ECO:0000259" key="3">
    <source>
        <dbReference type="PROSITE" id="PS50041"/>
    </source>
</evidence>
<evidence type="ECO:0000313" key="5">
    <source>
        <dbReference type="Proteomes" id="UP000001038"/>
    </source>
</evidence>
<dbReference type="PROSITE" id="PS50041">
    <property type="entry name" value="C_TYPE_LECTIN_2"/>
    <property type="match status" value="1"/>
</dbReference>
<dbReference type="Proteomes" id="UP000001038">
    <property type="component" value="Chromosome 18"/>
</dbReference>
<dbReference type="InterPro" id="IPR016186">
    <property type="entry name" value="C-type_lectin-like/link_sf"/>
</dbReference>
<proteinExistence type="predicted"/>
<dbReference type="InParanoid" id="H2LGC8"/>
<dbReference type="Ensembl" id="ENSORLT00000005024.2">
    <property type="protein sequence ID" value="ENSORLP00000005023.2"/>
    <property type="gene ID" value="ENSORLG00000004020.2"/>
</dbReference>
<feature type="domain" description="C-type lectin" evidence="3">
    <location>
        <begin position="24"/>
        <end position="142"/>
    </location>
</feature>
<dbReference type="SMART" id="SM00034">
    <property type="entry name" value="CLECT"/>
    <property type="match status" value="1"/>
</dbReference>